<feature type="binding site" evidence="15 16">
    <location>
        <begin position="130"/>
        <end position="135"/>
    </location>
    <ligand>
        <name>S-adenosyl-L-methionine</name>
        <dbReference type="ChEBI" id="CHEBI:59789"/>
    </ligand>
</feature>
<evidence type="ECO:0000256" key="13">
    <source>
        <dbReference type="ARBA" id="ARBA00033392"/>
    </source>
</evidence>
<dbReference type="EMBL" id="CP000805">
    <property type="protein sequence ID" value="ACD71324.1"/>
    <property type="molecule type" value="Genomic_DNA"/>
</dbReference>
<dbReference type="Gene3D" id="3.40.1280.10">
    <property type="match status" value="1"/>
</dbReference>
<dbReference type="CDD" id="cd18080">
    <property type="entry name" value="TrmD-like"/>
    <property type="match status" value="1"/>
</dbReference>
<evidence type="ECO:0000259" key="18">
    <source>
        <dbReference type="Pfam" id="PF01746"/>
    </source>
</evidence>
<evidence type="ECO:0000256" key="11">
    <source>
        <dbReference type="ARBA" id="ARBA00022694"/>
    </source>
</evidence>
<dbReference type="PANTHER" id="PTHR46417">
    <property type="entry name" value="TRNA (GUANINE-N(1)-)-METHYLTRANSFERASE"/>
    <property type="match status" value="1"/>
</dbReference>
<evidence type="ECO:0000256" key="8">
    <source>
        <dbReference type="ARBA" id="ARBA00022603"/>
    </source>
</evidence>
<dbReference type="KEGG" id="tpp:TPASS_0908"/>
<dbReference type="SUPFAM" id="SSF75217">
    <property type="entry name" value="alpha/beta knot"/>
    <property type="match status" value="1"/>
</dbReference>
<evidence type="ECO:0000313" key="20">
    <source>
        <dbReference type="Proteomes" id="UP000001202"/>
    </source>
</evidence>
<dbReference type="InterPro" id="IPR002649">
    <property type="entry name" value="tRNA_m1G_MeTrfase_TrmD"/>
</dbReference>
<evidence type="ECO:0000256" key="3">
    <source>
        <dbReference type="ARBA" id="ARBA00007630"/>
    </source>
</evidence>
<dbReference type="RefSeq" id="WP_010882351.1">
    <property type="nucleotide sequence ID" value="NC_010741.1"/>
</dbReference>
<dbReference type="HAMAP" id="MF_00605">
    <property type="entry name" value="TrmD"/>
    <property type="match status" value="1"/>
</dbReference>
<dbReference type="NCBIfam" id="NF000648">
    <property type="entry name" value="PRK00026.1"/>
    <property type="match status" value="1"/>
</dbReference>
<dbReference type="GO" id="GO:0002939">
    <property type="term" value="P:tRNA N1-guanine methylation"/>
    <property type="evidence" value="ECO:0007669"/>
    <property type="project" value="TreeGrafter"/>
</dbReference>
<evidence type="ECO:0000256" key="2">
    <source>
        <dbReference type="ARBA" id="ARBA00004496"/>
    </source>
</evidence>
<keyword evidence="7 15" id="KW-0963">Cytoplasm</keyword>
<comment type="catalytic activity">
    <reaction evidence="14 15 17">
        <text>guanosine(37) in tRNA + S-adenosyl-L-methionine = N(1)-methylguanosine(37) in tRNA + S-adenosyl-L-homocysteine + H(+)</text>
        <dbReference type="Rhea" id="RHEA:36899"/>
        <dbReference type="Rhea" id="RHEA-COMP:10145"/>
        <dbReference type="Rhea" id="RHEA-COMP:10147"/>
        <dbReference type="ChEBI" id="CHEBI:15378"/>
        <dbReference type="ChEBI" id="CHEBI:57856"/>
        <dbReference type="ChEBI" id="CHEBI:59789"/>
        <dbReference type="ChEBI" id="CHEBI:73542"/>
        <dbReference type="ChEBI" id="CHEBI:74269"/>
        <dbReference type="EC" id="2.1.1.228"/>
    </reaction>
</comment>
<evidence type="ECO:0000313" key="19">
    <source>
        <dbReference type="EMBL" id="ACD71324.1"/>
    </source>
</evidence>
<dbReference type="PIRSF" id="PIRSF000386">
    <property type="entry name" value="tRNA_mtase"/>
    <property type="match status" value="1"/>
</dbReference>
<evidence type="ECO:0000256" key="10">
    <source>
        <dbReference type="ARBA" id="ARBA00022691"/>
    </source>
</evidence>
<evidence type="ECO:0000256" key="9">
    <source>
        <dbReference type="ARBA" id="ARBA00022679"/>
    </source>
</evidence>
<comment type="similarity">
    <text evidence="3 15 17">Belongs to the RNA methyltransferase TrmD family.</text>
</comment>
<dbReference type="InterPro" id="IPR029026">
    <property type="entry name" value="tRNA_m1G_MTases_N"/>
</dbReference>
<dbReference type="Pfam" id="PF01746">
    <property type="entry name" value="tRNA_m1G_MT"/>
    <property type="match status" value="1"/>
</dbReference>
<dbReference type="EC" id="2.1.1.228" evidence="5 15"/>
<keyword evidence="9 15" id="KW-0808">Transferase</keyword>
<comment type="function">
    <text evidence="1 15 17">Specifically methylates guanosine-37 in various tRNAs.</text>
</comment>
<reference evidence="19 20" key="1">
    <citation type="journal article" date="2008" name="BMC Microbiol.">
        <title>Complete genome sequence of Treponema pallidum ssp. pallidum strain SS14 determined with oligonucleotide arrays.</title>
        <authorList>
            <person name="Matejkova P."/>
            <person name="Strouhal M."/>
            <person name="Smajs D."/>
            <person name="Norris S.J."/>
            <person name="Palzkill T."/>
            <person name="Petrosino J.F."/>
            <person name="Sodergren E."/>
            <person name="Norton J.E."/>
            <person name="Singh J."/>
            <person name="Richmond T.A."/>
            <person name="Molla M.N."/>
            <person name="Albert T.J."/>
            <person name="Weinstock G.M."/>
        </authorList>
    </citation>
    <scope>NUCLEOTIDE SEQUENCE [LARGE SCALE GENOMIC DNA]</scope>
    <source>
        <strain evidence="19 20">SS14</strain>
    </source>
</reference>
<sequence length="250" mass="28119">MNIDVLTLFPAIPRVYFSTSIMARAVSDGIIHYNIVNIRDFAHDKHKHCDAPPYGGGPGMLMRSEPLGKALDSVDAPKKRVVYVTPSGKLFEQGYARSLAQERALVLICGRYEGIDQRIIDEYVDDEVCIGNYVLSSGEIAALVLIDAVSRCVSGVIRHESLEEESFVNSLVEYPQYTRPRCFHNRDVPPVLLSGHHAHIRTWRLARQIEKTRRNRPDLLSAARASAAWTQEAESLLKELDYELPPHPTN</sequence>
<evidence type="ECO:0000256" key="4">
    <source>
        <dbReference type="ARBA" id="ARBA00011738"/>
    </source>
</evidence>
<dbReference type="Gene3D" id="1.10.1270.20">
    <property type="entry name" value="tRNA(m1g37)methyltransferase, domain 2"/>
    <property type="match status" value="1"/>
</dbReference>
<protein>
    <recommendedName>
        <fullName evidence="6 15">tRNA (guanine-N(1)-)-methyltransferase</fullName>
        <ecNumber evidence="5 15">2.1.1.228</ecNumber>
    </recommendedName>
    <alternativeName>
        <fullName evidence="12 15">M1G-methyltransferase</fullName>
    </alternativeName>
    <alternativeName>
        <fullName evidence="13 15">tRNA [GM37] methyltransferase</fullName>
    </alternativeName>
</protein>
<organism evidence="19 20">
    <name type="scientific">Treponema pallidum subsp. pallidum (strain SS14)</name>
    <dbReference type="NCBI Taxonomy" id="455434"/>
    <lineage>
        <taxon>Bacteria</taxon>
        <taxon>Pseudomonadati</taxon>
        <taxon>Spirochaetota</taxon>
        <taxon>Spirochaetia</taxon>
        <taxon>Spirochaetales</taxon>
        <taxon>Treponemataceae</taxon>
        <taxon>Treponema</taxon>
    </lineage>
</organism>
<dbReference type="GO" id="GO:0052906">
    <property type="term" value="F:tRNA (guanine(37)-N1)-methyltransferase activity"/>
    <property type="evidence" value="ECO:0007669"/>
    <property type="project" value="UniProtKB-UniRule"/>
</dbReference>
<dbReference type="InterPro" id="IPR023148">
    <property type="entry name" value="tRNA_m1G_MeTrfase_C_sf"/>
</dbReference>
<feature type="domain" description="tRNA methyltransferase TRMD/TRM10-type" evidence="18">
    <location>
        <begin position="1"/>
        <end position="221"/>
    </location>
</feature>
<comment type="subcellular location">
    <subcellularLocation>
        <location evidence="2 15 17">Cytoplasm</location>
    </subcellularLocation>
</comment>
<evidence type="ECO:0000256" key="5">
    <source>
        <dbReference type="ARBA" id="ARBA00012807"/>
    </source>
</evidence>
<evidence type="ECO:0000256" key="12">
    <source>
        <dbReference type="ARBA" id="ARBA00029736"/>
    </source>
</evidence>
<evidence type="ECO:0000256" key="16">
    <source>
        <dbReference type="PIRSR" id="PIRSR000386-1"/>
    </source>
</evidence>
<feature type="binding site" evidence="15 16">
    <location>
        <position position="110"/>
    </location>
    <ligand>
        <name>S-adenosyl-L-methionine</name>
        <dbReference type="ChEBI" id="CHEBI:59789"/>
    </ligand>
</feature>
<evidence type="ECO:0000256" key="7">
    <source>
        <dbReference type="ARBA" id="ARBA00022490"/>
    </source>
</evidence>
<dbReference type="GeneID" id="93876658"/>
<evidence type="ECO:0000256" key="15">
    <source>
        <dbReference type="HAMAP-Rule" id="MF_00605"/>
    </source>
</evidence>
<name>A0A0H3BJK1_TREPS</name>
<dbReference type="Proteomes" id="UP000001202">
    <property type="component" value="Chromosome"/>
</dbReference>
<evidence type="ECO:0000256" key="17">
    <source>
        <dbReference type="RuleBase" id="RU003464"/>
    </source>
</evidence>
<proteinExistence type="inferred from homology"/>
<evidence type="ECO:0000256" key="6">
    <source>
        <dbReference type="ARBA" id="ARBA00014679"/>
    </source>
</evidence>
<keyword evidence="11 15" id="KW-0819">tRNA processing</keyword>
<dbReference type="InterPro" id="IPR029028">
    <property type="entry name" value="Alpha/beta_knot_MTases"/>
</dbReference>
<comment type="subunit">
    <text evidence="4 15 17">Homodimer.</text>
</comment>
<dbReference type="GO" id="GO:0005829">
    <property type="term" value="C:cytosol"/>
    <property type="evidence" value="ECO:0007669"/>
    <property type="project" value="TreeGrafter"/>
</dbReference>
<dbReference type="PATRIC" id="fig|455434.6.peg.894"/>
<keyword evidence="8 15" id="KW-0489">Methyltransferase</keyword>
<dbReference type="InterPro" id="IPR016009">
    <property type="entry name" value="tRNA_MeTrfase_TRMD/TRM10"/>
</dbReference>
<keyword evidence="10 15" id="KW-0949">S-adenosyl-L-methionine</keyword>
<dbReference type="PANTHER" id="PTHR46417:SF1">
    <property type="entry name" value="TRNA (GUANINE-N(1)-)-METHYLTRANSFERASE"/>
    <property type="match status" value="1"/>
</dbReference>
<dbReference type="SMR" id="A0A0H3BJK1"/>
<dbReference type="NCBIfam" id="TIGR00088">
    <property type="entry name" value="trmD"/>
    <property type="match status" value="1"/>
</dbReference>
<dbReference type="FunFam" id="3.40.1280.10:FF:000001">
    <property type="entry name" value="tRNA (guanine-N(1)-)-methyltransferase"/>
    <property type="match status" value="1"/>
</dbReference>
<accession>A0A0H3BJK1</accession>
<evidence type="ECO:0000256" key="1">
    <source>
        <dbReference type="ARBA" id="ARBA00002634"/>
    </source>
</evidence>
<evidence type="ECO:0000256" key="14">
    <source>
        <dbReference type="ARBA" id="ARBA00047783"/>
    </source>
</evidence>
<gene>
    <name evidence="15 19" type="primary">trmD</name>
    <name evidence="19" type="ordered locus">TPASS_0908</name>
</gene>
<dbReference type="AlphaFoldDB" id="A0A0H3BJK1"/>